<gene>
    <name evidence="3" type="primary">LOC111294552</name>
</gene>
<feature type="region of interest" description="Disordered" evidence="1">
    <location>
        <begin position="1"/>
        <end position="46"/>
    </location>
</feature>
<dbReference type="PANTHER" id="PTHR37259">
    <property type="entry name" value="OS07G0474300 PROTEIN"/>
    <property type="match status" value="1"/>
</dbReference>
<dbReference type="AlphaFoldDB" id="A0A6P5YSX2"/>
<evidence type="ECO:0000313" key="2">
    <source>
        <dbReference type="Proteomes" id="UP000515121"/>
    </source>
</evidence>
<accession>A0A6P5YSX2</accession>
<dbReference type="GeneID" id="111294552"/>
<dbReference type="Proteomes" id="UP000515121">
    <property type="component" value="Unplaced"/>
</dbReference>
<dbReference type="KEGG" id="dzi:111294552"/>
<dbReference type="RefSeq" id="XP_022743658.1">
    <property type="nucleotide sequence ID" value="XM_022887923.1"/>
</dbReference>
<protein>
    <submittedName>
        <fullName evidence="3">Uncharacterized protein LOC111294552</fullName>
    </submittedName>
</protein>
<reference evidence="3" key="1">
    <citation type="submission" date="2025-08" db="UniProtKB">
        <authorList>
            <consortium name="RefSeq"/>
        </authorList>
    </citation>
    <scope>IDENTIFICATION</scope>
    <source>
        <tissue evidence="3">Fruit stalk</tissue>
    </source>
</reference>
<keyword evidence="2" id="KW-1185">Reference proteome</keyword>
<organism evidence="2 3">
    <name type="scientific">Durio zibethinus</name>
    <name type="common">Durian</name>
    <dbReference type="NCBI Taxonomy" id="66656"/>
    <lineage>
        <taxon>Eukaryota</taxon>
        <taxon>Viridiplantae</taxon>
        <taxon>Streptophyta</taxon>
        <taxon>Embryophyta</taxon>
        <taxon>Tracheophyta</taxon>
        <taxon>Spermatophyta</taxon>
        <taxon>Magnoliopsida</taxon>
        <taxon>eudicotyledons</taxon>
        <taxon>Gunneridae</taxon>
        <taxon>Pentapetalae</taxon>
        <taxon>rosids</taxon>
        <taxon>malvids</taxon>
        <taxon>Malvales</taxon>
        <taxon>Malvaceae</taxon>
        <taxon>Helicteroideae</taxon>
        <taxon>Durio</taxon>
    </lineage>
</organism>
<feature type="compositionally biased region" description="Low complexity" evidence="1">
    <location>
        <begin position="25"/>
        <end position="42"/>
    </location>
</feature>
<proteinExistence type="predicted"/>
<dbReference type="PANTHER" id="PTHR37259:SF2">
    <property type="entry name" value="OS07G0474300 PROTEIN"/>
    <property type="match status" value="1"/>
</dbReference>
<name>A0A6P5YSX2_DURZI</name>
<sequence>MSKKKPDGKPPLAKSPIRLRPYRVLPSKSTSLQTPPSSLTKSQKPIRSWAMEESGIQHEYRSISCKLQALARMVRDELGNREIENAGLGETSLIATCSPMFE</sequence>
<evidence type="ECO:0000313" key="3">
    <source>
        <dbReference type="RefSeq" id="XP_022743658.1"/>
    </source>
</evidence>
<dbReference type="OrthoDB" id="784446at2759"/>
<evidence type="ECO:0000256" key="1">
    <source>
        <dbReference type="SAM" id="MobiDB-lite"/>
    </source>
</evidence>